<dbReference type="STRING" id="4113.M1BIJ1"/>
<proteinExistence type="predicted"/>
<keyword evidence="2" id="KW-1185">Reference proteome</keyword>
<accession>M1BIJ1</accession>
<name>M1BIJ1_SOLTU</name>
<reference evidence="1" key="2">
    <citation type="submission" date="2015-06" db="UniProtKB">
        <authorList>
            <consortium name="EnsemblPlants"/>
        </authorList>
    </citation>
    <scope>IDENTIFICATION</scope>
    <source>
        <strain evidence="1">DM1-3 516 R44</strain>
    </source>
</reference>
<dbReference type="InParanoid" id="M1BIJ1"/>
<dbReference type="EnsemblPlants" id="PGSC0003DMT400046014">
    <property type="protein sequence ID" value="PGSC0003DMT400046014"/>
    <property type="gene ID" value="PGSC0003DMG400017852"/>
</dbReference>
<reference evidence="2" key="1">
    <citation type="journal article" date="2011" name="Nature">
        <title>Genome sequence and analysis of the tuber crop potato.</title>
        <authorList>
            <consortium name="The Potato Genome Sequencing Consortium"/>
        </authorList>
    </citation>
    <scope>NUCLEOTIDE SEQUENCE [LARGE SCALE GENOMIC DNA]</scope>
    <source>
        <strain evidence="2">cv. DM1-3 516 R44</strain>
    </source>
</reference>
<dbReference type="HOGENOM" id="CLU_1910352_0_0_1"/>
<dbReference type="PaxDb" id="4113-PGSC0003DMT400046014"/>
<protein>
    <submittedName>
        <fullName evidence="1">Uncharacterized protein</fullName>
    </submittedName>
</protein>
<dbReference type="AlphaFoldDB" id="M1BIJ1"/>
<organism evidence="1 2">
    <name type="scientific">Solanum tuberosum</name>
    <name type="common">Potato</name>
    <dbReference type="NCBI Taxonomy" id="4113"/>
    <lineage>
        <taxon>Eukaryota</taxon>
        <taxon>Viridiplantae</taxon>
        <taxon>Streptophyta</taxon>
        <taxon>Embryophyta</taxon>
        <taxon>Tracheophyta</taxon>
        <taxon>Spermatophyta</taxon>
        <taxon>Magnoliopsida</taxon>
        <taxon>eudicotyledons</taxon>
        <taxon>Gunneridae</taxon>
        <taxon>Pentapetalae</taxon>
        <taxon>asterids</taxon>
        <taxon>lamiids</taxon>
        <taxon>Solanales</taxon>
        <taxon>Solanaceae</taxon>
        <taxon>Solanoideae</taxon>
        <taxon>Solaneae</taxon>
        <taxon>Solanum</taxon>
    </lineage>
</organism>
<evidence type="ECO:0000313" key="1">
    <source>
        <dbReference type="EnsemblPlants" id="PGSC0003DMT400046014"/>
    </source>
</evidence>
<evidence type="ECO:0000313" key="2">
    <source>
        <dbReference type="Proteomes" id="UP000011115"/>
    </source>
</evidence>
<dbReference type="Proteomes" id="UP000011115">
    <property type="component" value="Unassembled WGS sequence"/>
</dbReference>
<dbReference type="Gramene" id="RHC03H1G0733.2.1">
    <property type="protein sequence ID" value="RHC03H1G0733.2.1.cds.1"/>
    <property type="gene ID" value="RHC03H1G0733.2"/>
</dbReference>
<sequence length="133" mass="14811">MDFPLVLGNGGAPLQDFNLNILLDLNLPAELEPYQPLFPQVPLGTLSLEEQKAVNELIRLEGRLIRTARCVLESLGNLPQPGDIKTFVQIFIVDIDSSDYDDLVLALIDEKSPIFLQFLEECKNFLADNSALV</sequence>
<dbReference type="Gramene" id="PGSC0003DMT400046014">
    <property type="protein sequence ID" value="PGSC0003DMT400046014"/>
    <property type="gene ID" value="PGSC0003DMG400017852"/>
</dbReference>